<dbReference type="InterPro" id="IPR034113">
    <property type="entry name" value="SCP_GAPR1-like"/>
</dbReference>
<dbReference type="InterPro" id="IPR001283">
    <property type="entry name" value="CRISP-related"/>
</dbReference>
<feature type="transmembrane region" description="Helical" evidence="9">
    <location>
        <begin position="202"/>
        <end position="220"/>
    </location>
</feature>
<dbReference type="Proteomes" id="UP000663844">
    <property type="component" value="Unassembled WGS sequence"/>
</dbReference>
<evidence type="ECO:0000256" key="10">
    <source>
        <dbReference type="SAM" id="SignalP"/>
    </source>
</evidence>
<dbReference type="InterPro" id="IPR014044">
    <property type="entry name" value="CAP_dom"/>
</dbReference>
<evidence type="ECO:0000256" key="8">
    <source>
        <dbReference type="ARBA" id="ARBA00023136"/>
    </source>
</evidence>
<evidence type="ECO:0000256" key="4">
    <source>
        <dbReference type="ARBA" id="ARBA00022692"/>
    </source>
</evidence>
<dbReference type="InterPro" id="IPR006667">
    <property type="entry name" value="SLC41_membr_dom"/>
</dbReference>
<dbReference type="Pfam" id="PF00188">
    <property type="entry name" value="CAP"/>
    <property type="match status" value="1"/>
</dbReference>
<evidence type="ECO:0000256" key="6">
    <source>
        <dbReference type="ARBA" id="ARBA00022989"/>
    </source>
</evidence>
<sequence>MKQRIFIICFIISLLCVFLNGNPYDDNELHRLTQRSSSSSFTPDQRKVQKKVLHAHNTYRSEHCTPSLKLDDDLNHSAQKYAEELAKTNTFDHSDLYHLGENLFKMSSNLKIDDFDEPAAQAVRGWYDEISKYDFDNPKFTEEVGHFTQLLWKDSTKLGVGFAIGKDKSRHTLYIVAHYSPAGNVDQLFSENVLSADKSCQVFIPVMIAGFGMVAVGLVLERVKELNVFKEITEIYILVPALLGLKGNLKMTLASRLSTQANIGNMDKKSELRSMIIGNIILTQLQAIVVGFLAALVSLAMGWVPQAHFNLWHPLVLCSSVLTASITSLALAVVAAMNISRVGGLILDFIVFQPVINGVGDNLAAIQASRLPTTLHQQDKSEEFQDITQYHASKFFPNPYKIFCSTSILILKSFINNTCFVISRLTTDQTRLSIVFISLYLIAALIQGELEGKASYLQTPCFANLRERHGLFLATRCIKLVAYSPVESNSIQYKYRTCSRDESNDNRITRTSHRSFIKPDWINLY</sequence>
<dbReference type="PRINTS" id="PR00837">
    <property type="entry name" value="V5TPXLIKE"/>
</dbReference>
<name>A0A819IB56_9BILA</name>
<evidence type="ECO:0000256" key="2">
    <source>
        <dbReference type="ARBA" id="ARBA00009749"/>
    </source>
</evidence>
<reference evidence="12" key="1">
    <citation type="submission" date="2021-02" db="EMBL/GenBank/DDBJ databases">
        <authorList>
            <person name="Nowell W R."/>
        </authorList>
    </citation>
    <scope>NUCLEOTIDE SEQUENCE</scope>
</reference>
<dbReference type="Pfam" id="PF01769">
    <property type="entry name" value="MgtE"/>
    <property type="match status" value="1"/>
</dbReference>
<dbReference type="EMBL" id="CAJOAZ010002266">
    <property type="protein sequence ID" value="CAF3912037.1"/>
    <property type="molecule type" value="Genomic_DNA"/>
</dbReference>
<evidence type="ECO:0000256" key="3">
    <source>
        <dbReference type="ARBA" id="ARBA00022448"/>
    </source>
</evidence>
<feature type="chain" id="PRO_5032965250" description="SCP domain-containing protein" evidence="10">
    <location>
        <begin position="22"/>
        <end position="525"/>
    </location>
</feature>
<dbReference type="CDD" id="cd05382">
    <property type="entry name" value="CAP_GAPR1-like"/>
    <property type="match status" value="1"/>
</dbReference>
<comment type="subcellular location">
    <subcellularLocation>
        <location evidence="1">Membrane</location>
        <topology evidence="1">Multi-pass membrane protein</topology>
    </subcellularLocation>
</comment>
<dbReference type="InterPro" id="IPR036739">
    <property type="entry name" value="SLC41_membr_dom_sf"/>
</dbReference>
<keyword evidence="6 9" id="KW-1133">Transmembrane helix</keyword>
<dbReference type="InterPro" id="IPR045349">
    <property type="entry name" value="SLC41A1-3"/>
</dbReference>
<dbReference type="GO" id="GO:0008324">
    <property type="term" value="F:monoatomic cation transmembrane transporter activity"/>
    <property type="evidence" value="ECO:0007669"/>
    <property type="project" value="InterPro"/>
</dbReference>
<gene>
    <name evidence="12" type="ORF">OXD698_LOCUS24538</name>
</gene>
<dbReference type="AlphaFoldDB" id="A0A819IB56"/>
<proteinExistence type="inferred from homology"/>
<keyword evidence="5" id="KW-0460">Magnesium</keyword>
<dbReference type="Gene3D" id="1.10.357.20">
    <property type="entry name" value="SLC41 divalent cation transporters, integral membrane domain"/>
    <property type="match status" value="1"/>
</dbReference>
<organism evidence="12 13">
    <name type="scientific">Adineta steineri</name>
    <dbReference type="NCBI Taxonomy" id="433720"/>
    <lineage>
        <taxon>Eukaryota</taxon>
        <taxon>Metazoa</taxon>
        <taxon>Spiralia</taxon>
        <taxon>Gnathifera</taxon>
        <taxon>Rotifera</taxon>
        <taxon>Eurotatoria</taxon>
        <taxon>Bdelloidea</taxon>
        <taxon>Adinetida</taxon>
        <taxon>Adinetidae</taxon>
        <taxon>Adineta</taxon>
    </lineage>
</organism>
<dbReference type="FunFam" id="3.40.33.10:FF:000002">
    <property type="entry name" value="Golgi-associated plant pathogenesis-related protein 1"/>
    <property type="match status" value="1"/>
</dbReference>
<evidence type="ECO:0000256" key="9">
    <source>
        <dbReference type="SAM" id="Phobius"/>
    </source>
</evidence>
<feature type="signal peptide" evidence="10">
    <location>
        <begin position="1"/>
        <end position="21"/>
    </location>
</feature>
<accession>A0A819IB56</accession>
<keyword evidence="8 9" id="KW-0472">Membrane</keyword>
<dbReference type="InterPro" id="IPR018244">
    <property type="entry name" value="Allrgn_V5/Tpx1_CS"/>
</dbReference>
<dbReference type="PANTHER" id="PTHR16228:SF7">
    <property type="entry name" value="SLC41A_MGTE INTEGRAL MEMBRANE DOMAIN-CONTAINING PROTEIN"/>
    <property type="match status" value="1"/>
</dbReference>
<dbReference type="InterPro" id="IPR035940">
    <property type="entry name" value="CAP_sf"/>
</dbReference>
<evidence type="ECO:0000256" key="7">
    <source>
        <dbReference type="ARBA" id="ARBA00023065"/>
    </source>
</evidence>
<evidence type="ECO:0000313" key="13">
    <source>
        <dbReference type="Proteomes" id="UP000663844"/>
    </source>
</evidence>
<comment type="caution">
    <text evidence="12">The sequence shown here is derived from an EMBL/GenBank/DDBJ whole genome shotgun (WGS) entry which is preliminary data.</text>
</comment>
<dbReference type="PROSITE" id="PS01009">
    <property type="entry name" value="CRISP_1"/>
    <property type="match status" value="1"/>
</dbReference>
<dbReference type="SUPFAM" id="SSF161093">
    <property type="entry name" value="MgtE membrane domain-like"/>
    <property type="match status" value="1"/>
</dbReference>
<keyword evidence="10" id="KW-0732">Signal</keyword>
<dbReference type="PANTHER" id="PTHR16228">
    <property type="entry name" value="DIVALENT CATION TRANSPORTER SOLUTE CARRIER FAMILY 41"/>
    <property type="match status" value="1"/>
</dbReference>
<dbReference type="SMART" id="SM00198">
    <property type="entry name" value="SCP"/>
    <property type="match status" value="1"/>
</dbReference>
<dbReference type="FunFam" id="1.10.357.20:FF:000001">
    <property type="entry name" value="Solute carrier family 41 member 2"/>
    <property type="match status" value="1"/>
</dbReference>
<dbReference type="GO" id="GO:0005576">
    <property type="term" value="C:extracellular region"/>
    <property type="evidence" value="ECO:0007669"/>
    <property type="project" value="InterPro"/>
</dbReference>
<dbReference type="Gene3D" id="3.40.33.10">
    <property type="entry name" value="CAP"/>
    <property type="match status" value="1"/>
</dbReference>
<comment type="similarity">
    <text evidence="2">Belongs to the SLC41A transporter family.</text>
</comment>
<feature type="transmembrane region" description="Helical" evidence="9">
    <location>
        <begin position="311"/>
        <end position="337"/>
    </location>
</feature>
<dbReference type="GO" id="GO:0005886">
    <property type="term" value="C:plasma membrane"/>
    <property type="evidence" value="ECO:0007669"/>
    <property type="project" value="TreeGrafter"/>
</dbReference>
<protein>
    <recommendedName>
        <fullName evidence="11">SCP domain-containing protein</fullName>
    </recommendedName>
</protein>
<evidence type="ECO:0000259" key="11">
    <source>
        <dbReference type="SMART" id="SM00198"/>
    </source>
</evidence>
<keyword evidence="3" id="KW-0813">Transport</keyword>
<evidence type="ECO:0000313" key="12">
    <source>
        <dbReference type="EMBL" id="CAF3912037.1"/>
    </source>
</evidence>
<keyword evidence="4 9" id="KW-0812">Transmembrane</keyword>
<dbReference type="SUPFAM" id="SSF55797">
    <property type="entry name" value="PR-1-like"/>
    <property type="match status" value="1"/>
</dbReference>
<keyword evidence="7" id="KW-0406">Ion transport</keyword>
<feature type="domain" description="SCP" evidence="11">
    <location>
        <begin position="47"/>
        <end position="187"/>
    </location>
</feature>
<evidence type="ECO:0000256" key="5">
    <source>
        <dbReference type="ARBA" id="ARBA00022842"/>
    </source>
</evidence>
<evidence type="ECO:0000256" key="1">
    <source>
        <dbReference type="ARBA" id="ARBA00004141"/>
    </source>
</evidence>
<feature type="transmembrane region" description="Helical" evidence="9">
    <location>
        <begin position="276"/>
        <end position="299"/>
    </location>
</feature>